<dbReference type="InterPro" id="IPR008880">
    <property type="entry name" value="Trigger_fac_C"/>
</dbReference>
<dbReference type="Gene3D" id="1.10.3120.10">
    <property type="entry name" value="Trigger factor, C-terminal domain"/>
    <property type="match status" value="1"/>
</dbReference>
<evidence type="ECO:0000256" key="8">
    <source>
        <dbReference type="ARBA" id="ARBA00029986"/>
    </source>
</evidence>
<accession>B5YE51</accession>
<evidence type="ECO:0000256" key="5">
    <source>
        <dbReference type="ARBA" id="ARBA00023110"/>
    </source>
</evidence>
<evidence type="ECO:0000259" key="11">
    <source>
        <dbReference type="Pfam" id="PF00254"/>
    </source>
</evidence>
<evidence type="ECO:0000256" key="6">
    <source>
        <dbReference type="ARBA" id="ARBA00023186"/>
    </source>
</evidence>
<dbReference type="Pfam" id="PF05698">
    <property type="entry name" value="Trigger_C"/>
    <property type="match status" value="1"/>
</dbReference>
<evidence type="ECO:0000313" key="14">
    <source>
        <dbReference type="EMBL" id="ACI18934.1"/>
    </source>
</evidence>
<feature type="domain" description="Trigger factor C-terminal" evidence="13">
    <location>
        <begin position="263"/>
        <end position="423"/>
    </location>
</feature>
<protein>
    <recommendedName>
        <fullName evidence="4 9">Trigger factor</fullName>
        <shortName evidence="9">TF</shortName>
        <ecNumber evidence="3 9">5.2.1.8</ecNumber>
    </recommendedName>
    <alternativeName>
        <fullName evidence="8 9">PPIase</fullName>
    </alternativeName>
</protein>
<dbReference type="InterPro" id="IPR001179">
    <property type="entry name" value="PPIase_FKBP_dom"/>
</dbReference>
<evidence type="ECO:0000256" key="9">
    <source>
        <dbReference type="HAMAP-Rule" id="MF_00303"/>
    </source>
</evidence>
<dbReference type="Gene3D" id="3.10.50.40">
    <property type="match status" value="1"/>
</dbReference>
<feature type="domain" description="Trigger factor ribosome-binding bacterial" evidence="12">
    <location>
        <begin position="9"/>
        <end position="154"/>
    </location>
</feature>
<comment type="subcellular location">
    <subcellularLocation>
        <location evidence="9">Cytoplasm</location>
    </subcellularLocation>
    <text evidence="9">About half TF is bound to the ribosome near the polypeptide exit tunnel while the other half is free in the cytoplasm.</text>
</comment>
<feature type="coiled-coil region" evidence="10">
    <location>
        <begin position="261"/>
        <end position="292"/>
    </location>
</feature>
<dbReference type="GO" id="GO:0015031">
    <property type="term" value="P:protein transport"/>
    <property type="evidence" value="ECO:0007669"/>
    <property type="project" value="UniProtKB-UniRule"/>
</dbReference>
<organism evidence="14 15">
    <name type="scientific">Dictyoglomus thermophilum (strain ATCC 35947 / DSM 3960 / H-6-12)</name>
    <dbReference type="NCBI Taxonomy" id="309799"/>
    <lineage>
        <taxon>Bacteria</taxon>
        <taxon>Pseudomonadati</taxon>
        <taxon>Dictyoglomota</taxon>
        <taxon>Dictyoglomia</taxon>
        <taxon>Dictyoglomales</taxon>
        <taxon>Dictyoglomaceae</taxon>
        <taxon>Dictyoglomus</taxon>
    </lineage>
</organism>
<comment type="catalytic activity">
    <reaction evidence="1 9">
        <text>[protein]-peptidylproline (omega=180) = [protein]-peptidylproline (omega=0)</text>
        <dbReference type="Rhea" id="RHEA:16237"/>
        <dbReference type="Rhea" id="RHEA-COMP:10747"/>
        <dbReference type="Rhea" id="RHEA-COMP:10748"/>
        <dbReference type="ChEBI" id="CHEBI:83833"/>
        <dbReference type="ChEBI" id="CHEBI:83834"/>
        <dbReference type="EC" id="5.2.1.8"/>
    </reaction>
</comment>
<dbReference type="InterPro" id="IPR027304">
    <property type="entry name" value="Trigger_fact/SurA_dom_sf"/>
</dbReference>
<dbReference type="GO" id="GO:0051083">
    <property type="term" value="P:'de novo' cotranslational protein folding"/>
    <property type="evidence" value="ECO:0007669"/>
    <property type="project" value="TreeGrafter"/>
</dbReference>
<evidence type="ECO:0000256" key="2">
    <source>
        <dbReference type="ARBA" id="ARBA00005464"/>
    </source>
</evidence>
<evidence type="ECO:0000256" key="4">
    <source>
        <dbReference type="ARBA" id="ARBA00016902"/>
    </source>
</evidence>
<dbReference type="GO" id="GO:0051301">
    <property type="term" value="P:cell division"/>
    <property type="evidence" value="ECO:0007669"/>
    <property type="project" value="UniProtKB-KW"/>
</dbReference>
<comment type="similarity">
    <text evidence="2 9">Belongs to the FKBP-type PPIase family. Tig subfamily.</text>
</comment>
<dbReference type="RefSeq" id="WP_012547566.1">
    <property type="nucleotide sequence ID" value="NC_011297.1"/>
</dbReference>
<dbReference type="SUPFAM" id="SSF102735">
    <property type="entry name" value="Trigger factor ribosome-binding domain"/>
    <property type="match status" value="1"/>
</dbReference>
<dbReference type="EMBL" id="CP001146">
    <property type="protein sequence ID" value="ACI18934.1"/>
    <property type="molecule type" value="Genomic_DNA"/>
</dbReference>
<keyword evidence="6 9" id="KW-0143">Chaperone</keyword>
<dbReference type="KEGG" id="dth:DICTH_0959"/>
<gene>
    <name evidence="9 14" type="primary">tig</name>
    <name evidence="14" type="ordered locus">DICTH_0959</name>
</gene>
<comment type="function">
    <text evidence="9">Involved in protein export. Acts as a chaperone by maintaining the newly synthesized protein in an open conformation. Functions as a peptidyl-prolyl cis-trans isomerase.</text>
</comment>
<name>B5YE51_DICT6</name>
<evidence type="ECO:0000256" key="3">
    <source>
        <dbReference type="ARBA" id="ARBA00013194"/>
    </source>
</evidence>
<dbReference type="PANTHER" id="PTHR30560">
    <property type="entry name" value="TRIGGER FACTOR CHAPERONE AND PEPTIDYL-PROLYL CIS/TRANS ISOMERASE"/>
    <property type="match status" value="1"/>
</dbReference>
<dbReference type="GO" id="GO:0043335">
    <property type="term" value="P:protein unfolding"/>
    <property type="evidence" value="ECO:0007669"/>
    <property type="project" value="TreeGrafter"/>
</dbReference>
<keyword evidence="9" id="KW-0132">Cell division</keyword>
<dbReference type="SUPFAM" id="SSF109998">
    <property type="entry name" value="Triger factor/SurA peptide-binding domain-like"/>
    <property type="match status" value="1"/>
</dbReference>
<dbReference type="GO" id="GO:0005737">
    <property type="term" value="C:cytoplasm"/>
    <property type="evidence" value="ECO:0007669"/>
    <property type="project" value="UniProtKB-SubCell"/>
</dbReference>
<dbReference type="OrthoDB" id="9767721at2"/>
<evidence type="ECO:0000313" key="15">
    <source>
        <dbReference type="Proteomes" id="UP000001733"/>
    </source>
</evidence>
<dbReference type="InterPro" id="IPR008881">
    <property type="entry name" value="Trigger_fac_ribosome-bd_bac"/>
</dbReference>
<keyword evidence="10" id="KW-0175">Coiled coil</keyword>
<feature type="coiled-coil region" evidence="10">
    <location>
        <begin position="371"/>
        <end position="403"/>
    </location>
</feature>
<dbReference type="EC" id="5.2.1.8" evidence="3 9"/>
<evidence type="ECO:0000256" key="7">
    <source>
        <dbReference type="ARBA" id="ARBA00023235"/>
    </source>
</evidence>
<dbReference type="eggNOG" id="COG0544">
    <property type="taxonomic scope" value="Bacteria"/>
</dbReference>
<sequence>MPINESSFKYEIEKLQGSRIKVNVEVDAKEREQSLERAYKNLVKRYQVPGFRKGYTPRPVLEKYLGSEAFEDEAIRIVARDILNMILKNEKLTPLQDPYFDLLPEGWKENENLKFSIVIEIPPEFKLGNYKGFSIKREKIEVSEEEVDRVIEQIELQLSKLNSVEDGSVEKGDVVYLEREKEDGTQLPPLWFTLNGQMLPDLEEKLIGMKVGEEKIIEVNFPEDFYEKEIAGQTLPLKWRVKKIWRYEKPDEETFLQKVNANSLEEFRERVKESIREERERLEKDRLFAEILDKILETTELDPPLSYVHYLAENILKEFLSELNKKGLNLEDYLAQRGINRDEFVNNVIEDARRRIKIEMILDKIAEVENIDVSEEEVENVIKEIAENEGKDYKEIRRELEREGTINTLKRNMLREKVREFLIKENVVEEE</sequence>
<keyword evidence="5 9" id="KW-0697">Rotamase</keyword>
<dbReference type="STRING" id="309799.DICTH_0959"/>
<dbReference type="SUPFAM" id="SSF54534">
    <property type="entry name" value="FKBP-like"/>
    <property type="match status" value="1"/>
</dbReference>
<evidence type="ECO:0000259" key="12">
    <source>
        <dbReference type="Pfam" id="PF05697"/>
    </source>
</evidence>
<evidence type="ECO:0000259" key="13">
    <source>
        <dbReference type="Pfam" id="PF05698"/>
    </source>
</evidence>
<dbReference type="GO" id="GO:0003755">
    <property type="term" value="F:peptidyl-prolyl cis-trans isomerase activity"/>
    <property type="evidence" value="ECO:0007669"/>
    <property type="project" value="UniProtKB-UniRule"/>
</dbReference>
<dbReference type="InterPro" id="IPR036611">
    <property type="entry name" value="Trigger_fac_ribosome-bd_sf"/>
</dbReference>
<reference evidence="14 15" key="1">
    <citation type="journal article" date="2014" name="Genome Announc.">
        <title>Complete Genome Sequence of the Extreme Thermophile Dictyoglomus thermophilum H-6-12.</title>
        <authorList>
            <person name="Coil D.A."/>
            <person name="Badger J.H."/>
            <person name="Forberger H.C."/>
            <person name="Riggs F."/>
            <person name="Madupu R."/>
            <person name="Fedorova N."/>
            <person name="Ward N."/>
            <person name="Robb F.T."/>
            <person name="Eisen J.A."/>
        </authorList>
    </citation>
    <scope>NUCLEOTIDE SEQUENCE [LARGE SCALE GENOMIC DNA]</scope>
    <source>
        <strain evidence="15">ATCC 35947 / DSM 3960 / H-6-12</strain>
    </source>
</reference>
<comment type="domain">
    <text evidence="9">Consists of 3 domains; the N-terminus binds the ribosome, the middle domain has PPIase activity, while the C-terminus has intrinsic chaperone activity on its own.</text>
</comment>
<feature type="domain" description="PPIase FKBP-type" evidence="11">
    <location>
        <begin position="186"/>
        <end position="236"/>
    </location>
</feature>
<dbReference type="Proteomes" id="UP000001733">
    <property type="component" value="Chromosome"/>
</dbReference>
<dbReference type="GO" id="GO:0043022">
    <property type="term" value="F:ribosome binding"/>
    <property type="evidence" value="ECO:0007669"/>
    <property type="project" value="TreeGrafter"/>
</dbReference>
<dbReference type="PaxDb" id="309799-DICTH_0959"/>
<dbReference type="PIRSF" id="PIRSF003095">
    <property type="entry name" value="Trigger_factor"/>
    <property type="match status" value="1"/>
</dbReference>
<proteinExistence type="inferred from homology"/>
<dbReference type="Pfam" id="PF00254">
    <property type="entry name" value="FKBP_C"/>
    <property type="match status" value="1"/>
</dbReference>
<dbReference type="GO" id="GO:0044183">
    <property type="term" value="F:protein folding chaperone"/>
    <property type="evidence" value="ECO:0007669"/>
    <property type="project" value="TreeGrafter"/>
</dbReference>
<evidence type="ECO:0000256" key="10">
    <source>
        <dbReference type="SAM" id="Coils"/>
    </source>
</evidence>
<keyword evidence="7 9" id="KW-0413">Isomerase</keyword>
<dbReference type="InterPro" id="IPR005215">
    <property type="entry name" value="Trig_fac"/>
</dbReference>
<dbReference type="Pfam" id="PF05697">
    <property type="entry name" value="Trigger_N"/>
    <property type="match status" value="1"/>
</dbReference>
<keyword evidence="9" id="KW-0963">Cytoplasm</keyword>
<dbReference type="InterPro" id="IPR046357">
    <property type="entry name" value="PPIase_dom_sf"/>
</dbReference>
<evidence type="ECO:0000256" key="1">
    <source>
        <dbReference type="ARBA" id="ARBA00000971"/>
    </source>
</evidence>
<dbReference type="Gene3D" id="3.30.70.1050">
    <property type="entry name" value="Trigger factor ribosome-binding domain"/>
    <property type="match status" value="1"/>
</dbReference>
<dbReference type="PANTHER" id="PTHR30560:SF3">
    <property type="entry name" value="TRIGGER FACTOR-LIKE PROTEIN TIG, CHLOROPLASTIC"/>
    <property type="match status" value="1"/>
</dbReference>
<dbReference type="AlphaFoldDB" id="B5YE51"/>
<keyword evidence="9" id="KW-0131">Cell cycle</keyword>
<dbReference type="HAMAP" id="MF_00303">
    <property type="entry name" value="Trigger_factor_Tig"/>
    <property type="match status" value="1"/>
</dbReference>
<dbReference type="HOGENOM" id="CLU_033058_3_1_0"/>
<dbReference type="NCBIfam" id="TIGR00115">
    <property type="entry name" value="tig"/>
    <property type="match status" value="1"/>
</dbReference>
<keyword evidence="15" id="KW-1185">Reference proteome</keyword>
<dbReference type="InterPro" id="IPR037041">
    <property type="entry name" value="Trigger_fac_C_sf"/>
</dbReference>